<dbReference type="PROSITE" id="PS50030">
    <property type="entry name" value="UBA"/>
    <property type="match status" value="1"/>
</dbReference>
<gene>
    <name evidence="4" type="ORF">D9Q98_008364</name>
</gene>
<comment type="caution">
    <text evidence="4">The sequence shown here is derived from an EMBL/GenBank/DDBJ whole genome shotgun (WGS) entry which is preliminary data.</text>
</comment>
<feature type="compositionally biased region" description="Pro residues" evidence="2">
    <location>
        <begin position="522"/>
        <end position="550"/>
    </location>
</feature>
<proteinExistence type="predicted"/>
<dbReference type="EMBL" id="SIDB01000012">
    <property type="protein sequence ID" value="KAI3424983.1"/>
    <property type="molecule type" value="Genomic_DNA"/>
</dbReference>
<evidence type="ECO:0000259" key="3">
    <source>
        <dbReference type="PROSITE" id="PS50030"/>
    </source>
</evidence>
<keyword evidence="5" id="KW-1185">Reference proteome</keyword>
<accession>A0A9D4TGL8</accession>
<feature type="compositionally biased region" description="Basic and acidic residues" evidence="2">
    <location>
        <begin position="153"/>
        <end position="168"/>
    </location>
</feature>
<keyword evidence="1" id="KW-0175">Coiled coil</keyword>
<sequence>MGSQLAALPCGLQVVCGYCAEDIDPDEEHIAGSCNKCGTLPYHIDCLRPLLAKIPYDARGGERARRYIQSRPAYFMAQQHMTCPSAAECDGKISDAVIVKPNKLPPAPPPGLLPPVNAKKAKKKGLSPQSMPEPVALMNKSAKAPTTPPASRRKWEQQQHNHQQEQQHRQQRQLQEQRAAASKHASNAANGGSSFRDAGTRNSNGGVRSSGRLKLPPGNLPIELQLCKQYDECGQCYLHKCPRCHGEEELRLRQQEWAARQEAKQREKRQQELQTHESAQAAYAEQAVWREQVVARELEVLEHEEQYLQMSEASLKLMKDHKRAVCLASLLEMGFDDPTAGKAADAAACDVSMAAALLMEGRLFGGVKPVSVTGEAQELLAYAASLGLALPQVEMALLIAGGDWDDARMHLHQQAEQAAATASAAEAEAAAQEAAAAASHEDADLELALQASTSSAVMAYNIAQAAAAKAAAGREAAELEAALEASKAEQQRRHLLLAPPAYTLPWAVGPIDAAQQQQGSPGWPPTAPAPAGPPPSQQAPPQPPPQPPPQRFGGGMTPSLSSGSIWTDTALPAHGPEYQGGWDAGPAAVAAANGHHGSTAAASTLLQTSLPAAADPWLQQHTPLQQHTGLPGGVGAPATLQQLRNGSSFGGAVSWSGCGVLPANSQPGMMAGASPTAGYHHPQQVVHGGVSALKAGSRGPPPVNAVWEGGLAPPQPTAPLVPAASADQEVDAVMQLLGLGP</sequence>
<evidence type="ECO:0000313" key="4">
    <source>
        <dbReference type="EMBL" id="KAI3424983.1"/>
    </source>
</evidence>
<evidence type="ECO:0000256" key="2">
    <source>
        <dbReference type="SAM" id="MobiDB-lite"/>
    </source>
</evidence>
<feature type="compositionally biased region" description="Polar residues" evidence="2">
    <location>
        <begin position="558"/>
        <end position="567"/>
    </location>
</feature>
<feature type="compositionally biased region" description="Low complexity" evidence="2">
    <location>
        <begin position="172"/>
        <end position="194"/>
    </location>
</feature>
<dbReference type="OrthoDB" id="514768at2759"/>
<feature type="coiled-coil region" evidence="1">
    <location>
        <begin position="462"/>
        <end position="489"/>
    </location>
</feature>
<protein>
    <recommendedName>
        <fullName evidence="3">UBA domain-containing protein</fullName>
    </recommendedName>
</protein>
<feature type="region of interest" description="Disordered" evidence="2">
    <location>
        <begin position="100"/>
        <end position="215"/>
    </location>
</feature>
<feature type="compositionally biased region" description="Pro residues" evidence="2">
    <location>
        <begin position="103"/>
        <end position="113"/>
    </location>
</feature>
<dbReference type="Proteomes" id="UP001055712">
    <property type="component" value="Unassembled WGS sequence"/>
</dbReference>
<evidence type="ECO:0000313" key="5">
    <source>
        <dbReference type="Proteomes" id="UP001055712"/>
    </source>
</evidence>
<feature type="region of interest" description="Disordered" evidence="2">
    <location>
        <begin position="513"/>
        <end position="579"/>
    </location>
</feature>
<evidence type="ECO:0000256" key="1">
    <source>
        <dbReference type="SAM" id="Coils"/>
    </source>
</evidence>
<reference evidence="4" key="2">
    <citation type="submission" date="2020-11" db="EMBL/GenBank/DDBJ databases">
        <authorList>
            <person name="Cecchin M."/>
            <person name="Marcolungo L."/>
            <person name="Rossato M."/>
            <person name="Girolomoni L."/>
            <person name="Cosentino E."/>
            <person name="Cuine S."/>
            <person name="Li-Beisson Y."/>
            <person name="Delledonne M."/>
            <person name="Ballottari M."/>
        </authorList>
    </citation>
    <scope>NUCLEOTIDE SEQUENCE</scope>
    <source>
        <strain evidence="4">211/11P</strain>
        <tissue evidence="4">Whole cell</tissue>
    </source>
</reference>
<dbReference type="AlphaFoldDB" id="A0A9D4TGL8"/>
<organism evidence="4 5">
    <name type="scientific">Chlorella vulgaris</name>
    <name type="common">Green alga</name>
    <dbReference type="NCBI Taxonomy" id="3077"/>
    <lineage>
        <taxon>Eukaryota</taxon>
        <taxon>Viridiplantae</taxon>
        <taxon>Chlorophyta</taxon>
        <taxon>core chlorophytes</taxon>
        <taxon>Trebouxiophyceae</taxon>
        <taxon>Chlorellales</taxon>
        <taxon>Chlorellaceae</taxon>
        <taxon>Chlorella clade</taxon>
        <taxon>Chlorella</taxon>
    </lineage>
</organism>
<name>A0A9D4TGL8_CHLVU</name>
<reference evidence="4" key="1">
    <citation type="journal article" date="2019" name="Plant J.">
        <title>Chlorella vulgaris genome assembly and annotation reveals the molecular basis for metabolic acclimation to high light conditions.</title>
        <authorList>
            <person name="Cecchin M."/>
            <person name="Marcolungo L."/>
            <person name="Rossato M."/>
            <person name="Girolomoni L."/>
            <person name="Cosentino E."/>
            <person name="Cuine S."/>
            <person name="Li-Beisson Y."/>
            <person name="Delledonne M."/>
            <person name="Ballottari M."/>
        </authorList>
    </citation>
    <scope>NUCLEOTIDE SEQUENCE</scope>
    <source>
        <strain evidence="4">211/11P</strain>
    </source>
</reference>
<feature type="domain" description="UBA" evidence="3">
    <location>
        <begin position="318"/>
        <end position="361"/>
    </location>
</feature>
<dbReference type="InterPro" id="IPR015940">
    <property type="entry name" value="UBA"/>
</dbReference>